<dbReference type="KEGG" id="bsc:COCSADRAFT_103912"/>
<dbReference type="AlphaFoldDB" id="M2QTF5"/>
<evidence type="ECO:0000313" key="1">
    <source>
        <dbReference type="EMBL" id="EMD58454.1"/>
    </source>
</evidence>
<feature type="non-terminal residue" evidence="1">
    <location>
        <position position="1"/>
    </location>
</feature>
<organism evidence="1 2">
    <name type="scientific">Cochliobolus sativus (strain ND90Pr / ATCC 201652)</name>
    <name type="common">Common root rot and spot blotch fungus</name>
    <name type="synonym">Bipolaris sorokiniana</name>
    <dbReference type="NCBI Taxonomy" id="665912"/>
    <lineage>
        <taxon>Eukaryota</taxon>
        <taxon>Fungi</taxon>
        <taxon>Dikarya</taxon>
        <taxon>Ascomycota</taxon>
        <taxon>Pezizomycotina</taxon>
        <taxon>Dothideomycetes</taxon>
        <taxon>Pleosporomycetidae</taxon>
        <taxon>Pleosporales</taxon>
        <taxon>Pleosporineae</taxon>
        <taxon>Pleosporaceae</taxon>
        <taxon>Bipolaris</taxon>
    </lineage>
</organism>
<reference evidence="2" key="2">
    <citation type="journal article" date="2013" name="PLoS Genet.">
        <title>Comparative genome structure, secondary metabolite, and effector coding capacity across Cochliobolus pathogens.</title>
        <authorList>
            <person name="Condon B.J."/>
            <person name="Leng Y."/>
            <person name="Wu D."/>
            <person name="Bushley K.E."/>
            <person name="Ohm R.A."/>
            <person name="Otillar R."/>
            <person name="Martin J."/>
            <person name="Schackwitz W."/>
            <person name="Grimwood J."/>
            <person name="MohdZainudin N."/>
            <person name="Xue C."/>
            <person name="Wang R."/>
            <person name="Manning V.A."/>
            <person name="Dhillon B."/>
            <person name="Tu Z.J."/>
            <person name="Steffenson B.J."/>
            <person name="Salamov A."/>
            <person name="Sun H."/>
            <person name="Lowry S."/>
            <person name="LaButti K."/>
            <person name="Han J."/>
            <person name="Copeland A."/>
            <person name="Lindquist E."/>
            <person name="Barry K."/>
            <person name="Schmutz J."/>
            <person name="Baker S.E."/>
            <person name="Ciuffetti L.M."/>
            <person name="Grigoriev I.V."/>
            <person name="Zhong S."/>
            <person name="Turgeon B.G."/>
        </authorList>
    </citation>
    <scope>NUCLEOTIDE SEQUENCE [LARGE SCALE GENOMIC DNA]</scope>
    <source>
        <strain evidence="2">ND90Pr / ATCC 201652</strain>
    </source>
</reference>
<dbReference type="EMBL" id="KB445656">
    <property type="protein sequence ID" value="EMD58454.1"/>
    <property type="molecule type" value="Genomic_DNA"/>
</dbReference>
<name>M2QTF5_COCSN</name>
<proteinExistence type="predicted"/>
<sequence length="49" mass="5703">AGSSYSNRESALKRVREERRCGRYKETGYNARTYKVDIISTSNSDRSKR</sequence>
<evidence type="ECO:0000313" key="2">
    <source>
        <dbReference type="Proteomes" id="UP000016934"/>
    </source>
</evidence>
<dbReference type="GeneID" id="19129872"/>
<gene>
    <name evidence="1" type="ORF">COCSADRAFT_103912</name>
</gene>
<dbReference type="HOGENOM" id="CLU_3147161_0_0_1"/>
<accession>M2QTF5</accession>
<reference evidence="1 2" key="1">
    <citation type="journal article" date="2012" name="PLoS Pathog.">
        <title>Diverse lifestyles and strategies of plant pathogenesis encoded in the genomes of eighteen Dothideomycetes fungi.</title>
        <authorList>
            <person name="Ohm R.A."/>
            <person name="Feau N."/>
            <person name="Henrissat B."/>
            <person name="Schoch C.L."/>
            <person name="Horwitz B.A."/>
            <person name="Barry K.W."/>
            <person name="Condon B.J."/>
            <person name="Copeland A.C."/>
            <person name="Dhillon B."/>
            <person name="Glaser F."/>
            <person name="Hesse C.N."/>
            <person name="Kosti I."/>
            <person name="LaButti K."/>
            <person name="Lindquist E.A."/>
            <person name="Lucas S."/>
            <person name="Salamov A.A."/>
            <person name="Bradshaw R.E."/>
            <person name="Ciuffetti L."/>
            <person name="Hamelin R.C."/>
            <person name="Kema G.H.J."/>
            <person name="Lawrence C."/>
            <person name="Scott J.A."/>
            <person name="Spatafora J.W."/>
            <person name="Turgeon B.G."/>
            <person name="de Wit P.J.G.M."/>
            <person name="Zhong S."/>
            <person name="Goodwin S.B."/>
            <person name="Grigoriev I.V."/>
        </authorList>
    </citation>
    <scope>NUCLEOTIDE SEQUENCE [LARGE SCALE GENOMIC DNA]</scope>
    <source>
        <strain evidence="2">ND90Pr / ATCC 201652</strain>
    </source>
</reference>
<dbReference type="Proteomes" id="UP000016934">
    <property type="component" value="Unassembled WGS sequence"/>
</dbReference>
<keyword evidence="2" id="KW-1185">Reference proteome</keyword>
<dbReference type="RefSeq" id="XP_007705901.1">
    <property type="nucleotide sequence ID" value="XM_007707711.1"/>
</dbReference>
<protein>
    <submittedName>
        <fullName evidence="1">Uncharacterized protein</fullName>
    </submittedName>
</protein>